<feature type="binding site" evidence="12">
    <location>
        <begin position="23"/>
        <end position="30"/>
    </location>
    <ligand>
        <name>ATP</name>
        <dbReference type="ChEBI" id="CHEBI:30616"/>
    </ligand>
</feature>
<dbReference type="InterPro" id="IPR000212">
    <property type="entry name" value="DNA_helicase_UvrD/REP"/>
</dbReference>
<keyword evidence="3 12" id="KW-0378">Hydrolase</keyword>
<dbReference type="InterPro" id="IPR014016">
    <property type="entry name" value="UvrD-like_ATP-bd"/>
</dbReference>
<evidence type="ECO:0000256" key="2">
    <source>
        <dbReference type="ARBA" id="ARBA00022741"/>
    </source>
</evidence>
<reference evidence="15 16" key="1">
    <citation type="submission" date="2020-04" db="EMBL/GenBank/DDBJ databases">
        <title>Paraburkholderia sp. RP-4-7 isolated from soil.</title>
        <authorList>
            <person name="Dahal R.H."/>
        </authorList>
    </citation>
    <scope>NUCLEOTIDE SEQUENCE [LARGE SCALE GENOMIC DNA]</scope>
    <source>
        <strain evidence="15 16">RP-4-7</strain>
    </source>
</reference>
<dbReference type="AlphaFoldDB" id="A0A848IJM6"/>
<dbReference type="GO" id="GO:0005524">
    <property type="term" value="F:ATP binding"/>
    <property type="evidence" value="ECO:0007669"/>
    <property type="project" value="UniProtKB-UniRule"/>
</dbReference>
<keyword evidence="6" id="KW-0238">DNA-binding</keyword>
<evidence type="ECO:0000256" key="3">
    <source>
        <dbReference type="ARBA" id="ARBA00022801"/>
    </source>
</evidence>
<comment type="caution">
    <text evidence="15">The sequence shown here is derived from an EMBL/GenBank/DDBJ whole genome shotgun (WGS) entry which is preliminary data.</text>
</comment>
<keyword evidence="4 12" id="KW-0347">Helicase</keyword>
<dbReference type="PANTHER" id="PTHR11070:SF2">
    <property type="entry name" value="ATP-DEPENDENT DNA HELICASE SRS2"/>
    <property type="match status" value="1"/>
</dbReference>
<dbReference type="Pfam" id="PF00580">
    <property type="entry name" value="UvrD-helicase"/>
    <property type="match status" value="1"/>
</dbReference>
<evidence type="ECO:0000256" key="11">
    <source>
        <dbReference type="ARBA" id="ARBA00048988"/>
    </source>
</evidence>
<feature type="domain" description="UvrD-like helicase C-terminal" evidence="14">
    <location>
        <begin position="260"/>
        <end position="508"/>
    </location>
</feature>
<dbReference type="InterPro" id="IPR027417">
    <property type="entry name" value="P-loop_NTPase"/>
</dbReference>
<proteinExistence type="inferred from homology"/>
<dbReference type="InterPro" id="IPR014017">
    <property type="entry name" value="DNA_helicase_UvrD-like_C"/>
</dbReference>
<evidence type="ECO:0000256" key="8">
    <source>
        <dbReference type="ARBA" id="ARBA00034617"/>
    </source>
</evidence>
<dbReference type="Pfam" id="PF13361">
    <property type="entry name" value="UvrD_C"/>
    <property type="match status" value="2"/>
</dbReference>
<comment type="similarity">
    <text evidence="1">Belongs to the helicase family. UvrD subfamily.</text>
</comment>
<dbReference type="RefSeq" id="WP_169488327.1">
    <property type="nucleotide sequence ID" value="NZ_JABBGJ010000031.1"/>
</dbReference>
<dbReference type="Gene3D" id="1.10.486.10">
    <property type="entry name" value="PCRA, domain 4"/>
    <property type="match status" value="1"/>
</dbReference>
<dbReference type="PROSITE" id="PS51198">
    <property type="entry name" value="UVRD_HELICASE_ATP_BIND"/>
    <property type="match status" value="1"/>
</dbReference>
<dbReference type="GO" id="GO:0043138">
    <property type="term" value="F:3'-5' DNA helicase activity"/>
    <property type="evidence" value="ECO:0007669"/>
    <property type="project" value="UniProtKB-EC"/>
</dbReference>
<comment type="catalytic activity">
    <reaction evidence="11">
        <text>ATP + H2O = ADP + phosphate + H(+)</text>
        <dbReference type="Rhea" id="RHEA:13065"/>
        <dbReference type="ChEBI" id="CHEBI:15377"/>
        <dbReference type="ChEBI" id="CHEBI:15378"/>
        <dbReference type="ChEBI" id="CHEBI:30616"/>
        <dbReference type="ChEBI" id="CHEBI:43474"/>
        <dbReference type="ChEBI" id="CHEBI:456216"/>
        <dbReference type="EC" id="5.6.2.4"/>
    </reaction>
</comment>
<dbReference type="PROSITE" id="PS51217">
    <property type="entry name" value="UVRD_HELICASE_CTER"/>
    <property type="match status" value="1"/>
</dbReference>
<dbReference type="InterPro" id="IPR013986">
    <property type="entry name" value="DExx_box_DNA_helicase_dom_sf"/>
</dbReference>
<evidence type="ECO:0000256" key="5">
    <source>
        <dbReference type="ARBA" id="ARBA00022840"/>
    </source>
</evidence>
<sequence>MLDGLNRRQLEVVETRTPCLAVACPGAGKTKTIATKAAVLLQEPQLVVGAVTFSKDAAEELRERILELAGEGAKKRLIGSTFHSLAYKQLTKKAGGKKLNVAMDGDRFGIVQRVVFDTGSDLKVEEAIQAIEKIKNDFGRTVPGQPETIIYEAYQAALQRNGEIDFQDMISLAVEGMDAGTIEPYPFSHLLVDEFQDTDLVQYKWVMAHARAGAIVTVVGDDDQSIYGFRAALGYRGMDNFSDELRAKRIVLGSNYRCRAEILAAADRLIRKNEDRIEKVLVAEKGTGGKVIVYRCDDEYEEATAAANFLMPRLEGNQTCAILARTNRHLDAVESVVRSNGIKYFRASGKSILERAESAWLCTLLENIQGSKTSGLESVLGFGGMSTQVLTILHDEMGPVFKTRSKAELVALGIPEDTATSYRAFMKRLGEWKELYKRNCLDLVLHGAVEWMLGACRNDQASRAVRTTHDVLSRLKGSFSDRINFLRQDNNEPTPDALVLTTMHSSKGLEWDNVWIIRAEEGVCPDEKSSISEERRLFYVGMTRAREALVITSTKKGVSSRFVQEANIETSALEPV</sequence>
<evidence type="ECO:0000313" key="15">
    <source>
        <dbReference type="EMBL" id="NMM01490.1"/>
    </source>
</evidence>
<comment type="catalytic activity">
    <reaction evidence="8">
        <text>Couples ATP hydrolysis with the unwinding of duplex DNA by translocating in the 3'-5' direction.</text>
        <dbReference type="EC" id="5.6.2.4"/>
    </reaction>
</comment>
<dbReference type="GO" id="GO:0003677">
    <property type="term" value="F:DNA binding"/>
    <property type="evidence" value="ECO:0007669"/>
    <property type="project" value="UniProtKB-KW"/>
</dbReference>
<evidence type="ECO:0000256" key="7">
    <source>
        <dbReference type="ARBA" id="ARBA00023235"/>
    </source>
</evidence>
<name>A0A848IJM6_9BURK</name>
<keyword evidence="5 12" id="KW-0067">ATP-binding</keyword>
<evidence type="ECO:0000256" key="1">
    <source>
        <dbReference type="ARBA" id="ARBA00009922"/>
    </source>
</evidence>
<evidence type="ECO:0000259" key="13">
    <source>
        <dbReference type="PROSITE" id="PS51198"/>
    </source>
</evidence>
<dbReference type="PANTHER" id="PTHR11070">
    <property type="entry name" value="UVRD / RECB / PCRA DNA HELICASE FAMILY MEMBER"/>
    <property type="match status" value="1"/>
</dbReference>
<keyword evidence="16" id="KW-1185">Reference proteome</keyword>
<dbReference type="CDD" id="cd17932">
    <property type="entry name" value="DEXQc_UvrD"/>
    <property type="match status" value="1"/>
</dbReference>
<dbReference type="SUPFAM" id="SSF52540">
    <property type="entry name" value="P-loop containing nucleoside triphosphate hydrolases"/>
    <property type="match status" value="1"/>
</dbReference>
<keyword evidence="2 12" id="KW-0547">Nucleotide-binding</keyword>
<evidence type="ECO:0000256" key="9">
    <source>
        <dbReference type="ARBA" id="ARBA00034808"/>
    </source>
</evidence>
<evidence type="ECO:0000313" key="16">
    <source>
        <dbReference type="Proteomes" id="UP000544134"/>
    </source>
</evidence>
<accession>A0A848IJM6</accession>
<evidence type="ECO:0000256" key="10">
    <source>
        <dbReference type="ARBA" id="ARBA00034923"/>
    </source>
</evidence>
<dbReference type="EC" id="5.6.2.4" evidence="9"/>
<protein>
    <recommendedName>
        <fullName evidence="9">DNA 3'-5' helicase</fullName>
        <ecNumber evidence="9">5.6.2.4</ecNumber>
    </recommendedName>
    <alternativeName>
        <fullName evidence="10">DNA 3'-5' helicase II</fullName>
    </alternativeName>
</protein>
<organism evidence="15 16">
    <name type="scientific">Paraburkholderia polaris</name>
    <dbReference type="NCBI Taxonomy" id="2728848"/>
    <lineage>
        <taxon>Bacteria</taxon>
        <taxon>Pseudomonadati</taxon>
        <taxon>Pseudomonadota</taxon>
        <taxon>Betaproteobacteria</taxon>
        <taxon>Burkholderiales</taxon>
        <taxon>Burkholderiaceae</taxon>
        <taxon>Paraburkholderia</taxon>
    </lineage>
</organism>
<dbReference type="Gene3D" id="1.10.10.160">
    <property type="match status" value="1"/>
</dbReference>
<dbReference type="GO" id="GO:0000725">
    <property type="term" value="P:recombinational repair"/>
    <property type="evidence" value="ECO:0007669"/>
    <property type="project" value="TreeGrafter"/>
</dbReference>
<dbReference type="Gene3D" id="3.40.50.300">
    <property type="entry name" value="P-loop containing nucleotide triphosphate hydrolases"/>
    <property type="match status" value="2"/>
</dbReference>
<evidence type="ECO:0000256" key="6">
    <source>
        <dbReference type="ARBA" id="ARBA00023125"/>
    </source>
</evidence>
<keyword evidence="7" id="KW-0413">Isomerase</keyword>
<evidence type="ECO:0000256" key="4">
    <source>
        <dbReference type="ARBA" id="ARBA00022806"/>
    </source>
</evidence>
<dbReference type="EMBL" id="JABBGJ010000031">
    <property type="protein sequence ID" value="NMM01490.1"/>
    <property type="molecule type" value="Genomic_DNA"/>
</dbReference>
<feature type="domain" description="UvrD-like helicase ATP-binding" evidence="13">
    <location>
        <begin position="2"/>
        <end position="259"/>
    </location>
</feature>
<gene>
    <name evidence="15" type="ORF">HHL24_26575</name>
</gene>
<dbReference type="Proteomes" id="UP000544134">
    <property type="component" value="Unassembled WGS sequence"/>
</dbReference>
<dbReference type="GO" id="GO:0016787">
    <property type="term" value="F:hydrolase activity"/>
    <property type="evidence" value="ECO:0007669"/>
    <property type="project" value="UniProtKB-UniRule"/>
</dbReference>
<evidence type="ECO:0000256" key="12">
    <source>
        <dbReference type="PROSITE-ProRule" id="PRU00560"/>
    </source>
</evidence>
<evidence type="ECO:0000259" key="14">
    <source>
        <dbReference type="PROSITE" id="PS51217"/>
    </source>
</evidence>